<comment type="caution">
    <text evidence="7">The sequence shown here is derived from an EMBL/GenBank/DDBJ whole genome shotgun (WGS) entry which is preliminary data.</text>
</comment>
<evidence type="ECO:0000313" key="8">
    <source>
        <dbReference type="Proteomes" id="UP001634393"/>
    </source>
</evidence>
<feature type="compositionally biased region" description="Basic and acidic residues" evidence="5">
    <location>
        <begin position="33"/>
        <end position="42"/>
    </location>
</feature>
<dbReference type="Pfam" id="PF00010">
    <property type="entry name" value="HLH"/>
    <property type="match status" value="1"/>
</dbReference>
<feature type="domain" description="BHLH" evidence="6">
    <location>
        <begin position="43"/>
        <end position="93"/>
    </location>
</feature>
<dbReference type="PANTHER" id="PTHR46412">
    <property type="entry name" value="BES1-INTERACTING MYC-LIKE PROTEIN"/>
    <property type="match status" value="1"/>
</dbReference>
<keyword evidence="3" id="KW-0804">Transcription</keyword>
<protein>
    <recommendedName>
        <fullName evidence="6">BHLH domain-containing protein</fullName>
    </recommendedName>
</protein>
<dbReference type="Proteomes" id="UP001634393">
    <property type="component" value="Unassembled WGS sequence"/>
</dbReference>
<dbReference type="AlphaFoldDB" id="A0ABD3SIA0"/>
<evidence type="ECO:0000256" key="3">
    <source>
        <dbReference type="ARBA" id="ARBA00023163"/>
    </source>
</evidence>
<keyword evidence="4" id="KW-0539">Nucleus</keyword>
<dbReference type="GO" id="GO:0005634">
    <property type="term" value="C:nucleus"/>
    <property type="evidence" value="ECO:0007669"/>
    <property type="project" value="UniProtKB-SubCell"/>
</dbReference>
<evidence type="ECO:0000256" key="1">
    <source>
        <dbReference type="ARBA" id="ARBA00004123"/>
    </source>
</evidence>
<evidence type="ECO:0000256" key="2">
    <source>
        <dbReference type="ARBA" id="ARBA00023015"/>
    </source>
</evidence>
<dbReference type="EMBL" id="JBJXBP010000006">
    <property type="protein sequence ID" value="KAL3824008.1"/>
    <property type="molecule type" value="Genomic_DNA"/>
</dbReference>
<evidence type="ECO:0000259" key="6">
    <source>
        <dbReference type="PROSITE" id="PS50888"/>
    </source>
</evidence>
<dbReference type="InterPro" id="IPR036638">
    <property type="entry name" value="HLH_DNA-bd_sf"/>
</dbReference>
<gene>
    <name evidence="7" type="ORF">ACJIZ3_020037</name>
</gene>
<dbReference type="CDD" id="cd11453">
    <property type="entry name" value="bHLH_AtBIM_like"/>
    <property type="match status" value="1"/>
</dbReference>
<name>A0ABD3SIA0_9LAMI</name>
<dbReference type="SMART" id="SM00353">
    <property type="entry name" value="HLH"/>
    <property type="match status" value="1"/>
</dbReference>
<feature type="region of interest" description="Disordered" evidence="5">
    <location>
        <begin position="1"/>
        <end position="55"/>
    </location>
</feature>
<comment type="subcellular location">
    <subcellularLocation>
        <location evidence="1">Nucleus</location>
    </subcellularLocation>
</comment>
<dbReference type="SUPFAM" id="SSF47459">
    <property type="entry name" value="HLH, helix-loop-helix DNA-binding domain"/>
    <property type="match status" value="1"/>
</dbReference>
<accession>A0ABD3SIA0</accession>
<feature type="compositionally biased region" description="Acidic residues" evidence="5">
    <location>
        <begin position="9"/>
        <end position="18"/>
    </location>
</feature>
<evidence type="ECO:0000313" key="7">
    <source>
        <dbReference type="EMBL" id="KAL3824008.1"/>
    </source>
</evidence>
<dbReference type="InterPro" id="IPR044295">
    <property type="entry name" value="BIM1/2/3"/>
</dbReference>
<keyword evidence="8" id="KW-1185">Reference proteome</keyword>
<keyword evidence="2" id="KW-0805">Transcription regulation</keyword>
<feature type="region of interest" description="Disordered" evidence="5">
    <location>
        <begin position="282"/>
        <end position="330"/>
    </location>
</feature>
<dbReference type="PROSITE" id="PS50888">
    <property type="entry name" value="BHLH"/>
    <property type="match status" value="1"/>
</dbReference>
<evidence type="ECO:0000256" key="5">
    <source>
        <dbReference type="SAM" id="MobiDB-lite"/>
    </source>
</evidence>
<dbReference type="Gene3D" id="4.10.280.10">
    <property type="entry name" value="Helix-loop-helix DNA-binding domain"/>
    <property type="match status" value="1"/>
</dbReference>
<organism evidence="7 8">
    <name type="scientific">Penstemon smallii</name>
    <dbReference type="NCBI Taxonomy" id="265156"/>
    <lineage>
        <taxon>Eukaryota</taxon>
        <taxon>Viridiplantae</taxon>
        <taxon>Streptophyta</taxon>
        <taxon>Embryophyta</taxon>
        <taxon>Tracheophyta</taxon>
        <taxon>Spermatophyta</taxon>
        <taxon>Magnoliopsida</taxon>
        <taxon>eudicotyledons</taxon>
        <taxon>Gunneridae</taxon>
        <taxon>Pentapetalae</taxon>
        <taxon>asterids</taxon>
        <taxon>lamiids</taxon>
        <taxon>Lamiales</taxon>
        <taxon>Plantaginaceae</taxon>
        <taxon>Cheloneae</taxon>
        <taxon>Penstemon</taxon>
    </lineage>
</organism>
<reference evidence="7 8" key="1">
    <citation type="submission" date="2024-12" db="EMBL/GenBank/DDBJ databases">
        <title>The unique morphological basis and parallel evolutionary history of personate flowers in Penstemon.</title>
        <authorList>
            <person name="Depatie T.H."/>
            <person name="Wessinger C.A."/>
        </authorList>
    </citation>
    <scope>NUCLEOTIDE SEQUENCE [LARGE SCALE GENOMIC DNA]</scope>
    <source>
        <strain evidence="7">WTNN_2</strain>
        <tissue evidence="7">Leaf</tissue>
    </source>
</reference>
<sequence length="330" mass="36304">MKSGKGYQVDEEEEEDDDFGTRKDATPSTNNTRDGKKSDKTNATRSKHSVTEQRRRCKINERYQILRDLIPNSDQKRDTASFLSEVIQYVQFLHEKVEKYEGSYQPWSSEPTKLMPWRNSHWRVQSFAGQAQTMRNGSGSASGPGSTFPGRFDENNAAVPTTMQPVQHNPIDHDPVRNASCRSMDSQNELPNKAMVMPVGPQASMPVHIPNDGAFTHTFSGQTSDAQSSECPMDEPTIEGGTISISSVYSNELLNSLAQALQNTGVDLSQATISVQVNLGKRANRGSTTPGISIPKDHGIPVPSGSQPVGPFQDSSNSENLDQAHKRLKI</sequence>
<proteinExistence type="predicted"/>
<evidence type="ECO:0000256" key="4">
    <source>
        <dbReference type="ARBA" id="ARBA00023242"/>
    </source>
</evidence>
<dbReference type="PANTHER" id="PTHR46412:SF6">
    <property type="entry name" value="TRANSCRIPTION FACTOR BIM2"/>
    <property type="match status" value="1"/>
</dbReference>
<dbReference type="InterPro" id="IPR011598">
    <property type="entry name" value="bHLH_dom"/>
</dbReference>